<organism evidence="2 3">
    <name type="scientific">Nocardioides daeguensis</name>
    <dbReference type="NCBI Taxonomy" id="908359"/>
    <lineage>
        <taxon>Bacteria</taxon>
        <taxon>Bacillati</taxon>
        <taxon>Actinomycetota</taxon>
        <taxon>Actinomycetes</taxon>
        <taxon>Propionibacteriales</taxon>
        <taxon>Nocardioidaceae</taxon>
        <taxon>Nocardioides</taxon>
    </lineage>
</organism>
<dbReference type="RefSeq" id="WP_218235423.1">
    <property type="nucleotide sequence ID" value="NZ_BAABBB010000001.1"/>
</dbReference>
<name>A0ABP6UQD6_9ACTN</name>
<reference evidence="3" key="1">
    <citation type="journal article" date="2019" name="Int. J. Syst. Evol. Microbiol.">
        <title>The Global Catalogue of Microorganisms (GCM) 10K type strain sequencing project: providing services to taxonomists for standard genome sequencing and annotation.</title>
        <authorList>
            <consortium name="The Broad Institute Genomics Platform"/>
            <consortium name="The Broad Institute Genome Sequencing Center for Infectious Disease"/>
            <person name="Wu L."/>
            <person name="Ma J."/>
        </authorList>
    </citation>
    <scope>NUCLEOTIDE SEQUENCE [LARGE SCALE GENOMIC DNA]</scope>
    <source>
        <strain evidence="3">JCM 17460</strain>
    </source>
</reference>
<keyword evidence="1" id="KW-0472">Membrane</keyword>
<dbReference type="EMBL" id="BAABBB010000001">
    <property type="protein sequence ID" value="GAA3516877.1"/>
    <property type="molecule type" value="Genomic_DNA"/>
</dbReference>
<comment type="caution">
    <text evidence="2">The sequence shown here is derived from an EMBL/GenBank/DDBJ whole genome shotgun (WGS) entry which is preliminary data.</text>
</comment>
<evidence type="ECO:0000256" key="1">
    <source>
        <dbReference type="SAM" id="Phobius"/>
    </source>
</evidence>
<keyword evidence="1" id="KW-0812">Transmembrane</keyword>
<feature type="transmembrane region" description="Helical" evidence="1">
    <location>
        <begin position="105"/>
        <end position="131"/>
    </location>
</feature>
<accession>A0ABP6UQD6</accession>
<keyword evidence="1" id="KW-1133">Transmembrane helix</keyword>
<feature type="transmembrane region" description="Helical" evidence="1">
    <location>
        <begin position="251"/>
        <end position="271"/>
    </location>
</feature>
<evidence type="ECO:0000313" key="3">
    <source>
        <dbReference type="Proteomes" id="UP001500301"/>
    </source>
</evidence>
<feature type="transmembrane region" description="Helical" evidence="1">
    <location>
        <begin position="151"/>
        <end position="172"/>
    </location>
</feature>
<evidence type="ECO:0008006" key="4">
    <source>
        <dbReference type="Google" id="ProtNLM"/>
    </source>
</evidence>
<sequence length="299" mass="31297">MTAVPATPPARAARSLSGPVRSLALLEARHLLRHPATWLGILACGWWLLQTDGDWASARYDGYQAALTPMWLGFSVAMTGSFARGRSGVADDAPMAPGARAAARLLAGLVLVLLAAVVVGVGAVVLRAAGGVRLGDDPGRTDHAVYTLPELLQPVLLAAFAVALGAAVVHVVRSRAASTVVLTVFWFLCGATYWIFSGDLARLLAPLQVQPFSVRAGAWDADPATFPAHWLLSAPGEYQDYWARLVVSPWLAAWHDLYVVGLAAIAAGIALPGRARRVLVGVGLVVAVLGVGLQQVVAP</sequence>
<keyword evidence="3" id="KW-1185">Reference proteome</keyword>
<gene>
    <name evidence="2" type="ORF">GCM10022263_00680</name>
</gene>
<feature type="transmembrane region" description="Helical" evidence="1">
    <location>
        <begin position="179"/>
        <end position="196"/>
    </location>
</feature>
<proteinExistence type="predicted"/>
<evidence type="ECO:0000313" key="2">
    <source>
        <dbReference type="EMBL" id="GAA3516877.1"/>
    </source>
</evidence>
<protein>
    <recommendedName>
        <fullName evidence="4">ABC transporter permease</fullName>
    </recommendedName>
</protein>
<feature type="transmembrane region" description="Helical" evidence="1">
    <location>
        <begin position="278"/>
        <end position="297"/>
    </location>
</feature>
<dbReference type="Proteomes" id="UP001500301">
    <property type="component" value="Unassembled WGS sequence"/>
</dbReference>